<dbReference type="GO" id="GO:0010333">
    <property type="term" value="F:terpene synthase activity"/>
    <property type="evidence" value="ECO:0007669"/>
    <property type="project" value="InterPro"/>
</dbReference>
<dbReference type="GO" id="GO:0046872">
    <property type="term" value="F:metal ion binding"/>
    <property type="evidence" value="ECO:0007669"/>
    <property type="project" value="UniProtKB-KW"/>
</dbReference>
<evidence type="ECO:0000313" key="8">
    <source>
        <dbReference type="Proteomes" id="UP000305067"/>
    </source>
</evidence>
<dbReference type="OrthoDB" id="6486656at2759"/>
<dbReference type="PANTHER" id="PTHR35201">
    <property type="entry name" value="TERPENE SYNTHASE"/>
    <property type="match status" value="1"/>
</dbReference>
<dbReference type="InterPro" id="IPR034686">
    <property type="entry name" value="Terpene_cyclase-like_2"/>
</dbReference>
<keyword evidence="4 6" id="KW-0460">Magnesium</keyword>
<organism evidence="7 8">
    <name type="scientific">Pterulicium gracile</name>
    <dbReference type="NCBI Taxonomy" id="1884261"/>
    <lineage>
        <taxon>Eukaryota</taxon>
        <taxon>Fungi</taxon>
        <taxon>Dikarya</taxon>
        <taxon>Basidiomycota</taxon>
        <taxon>Agaricomycotina</taxon>
        <taxon>Agaricomycetes</taxon>
        <taxon>Agaricomycetidae</taxon>
        <taxon>Agaricales</taxon>
        <taxon>Pleurotineae</taxon>
        <taxon>Pterulaceae</taxon>
        <taxon>Pterulicium</taxon>
    </lineage>
</organism>
<evidence type="ECO:0000256" key="4">
    <source>
        <dbReference type="ARBA" id="ARBA00022842"/>
    </source>
</evidence>
<dbReference type="EMBL" id="ML178860">
    <property type="protein sequence ID" value="TFK96460.1"/>
    <property type="molecule type" value="Genomic_DNA"/>
</dbReference>
<sequence>MPVSTSNISPTLGFPERFSIPQLATFLEERIPHMVNPHHLAARNDIYEWWNKFPIYENEKDRTTFLKKSSFDVMAALSFPFATEFELGACLMFYLWAFVVDDLADEGEGQEDTDAFAELTKRSMDVLNNAEPLETSDDPYVEMLQDLVARLRATGTEGMLRRFTRGFEDWSSSQISQSRQRSHDKLPRLHKFLVERRKTFGAAMACALVEYTMDIDLPDSVLENPMVVEMTDAIFDVSIWANDLCSFNKEQAQGDYQNLVPILMQEYNLDLQSAIHKLKEMIHRRLDRYYLLKSRLGSDDRQLGSEVIKYFEGLEITNVGITKWYYQSPRYFRDVDASQGSVVEIHLFERDRS</sequence>
<keyword evidence="3 6" id="KW-0479">Metal-binding</keyword>
<evidence type="ECO:0000313" key="7">
    <source>
        <dbReference type="EMBL" id="TFK96460.1"/>
    </source>
</evidence>
<proteinExistence type="inferred from homology"/>
<evidence type="ECO:0000256" key="3">
    <source>
        <dbReference type="ARBA" id="ARBA00022723"/>
    </source>
</evidence>
<dbReference type="AlphaFoldDB" id="A0A5C3Q7V8"/>
<comment type="similarity">
    <text evidence="2 6">Belongs to the terpene synthase family.</text>
</comment>
<keyword evidence="8" id="KW-1185">Reference proteome</keyword>
<evidence type="ECO:0000256" key="6">
    <source>
        <dbReference type="RuleBase" id="RU366034"/>
    </source>
</evidence>
<keyword evidence="5 6" id="KW-0456">Lyase</keyword>
<protein>
    <recommendedName>
        <fullName evidence="6">Terpene synthase</fullName>
        <ecNumber evidence="6">4.2.3.-</ecNumber>
    </recommendedName>
</protein>
<gene>
    <name evidence="7" type="ORF">BDV98DRAFT_308518</name>
</gene>
<accession>A0A5C3Q7V8</accession>
<dbReference type="InterPro" id="IPR008949">
    <property type="entry name" value="Isoprenoid_synthase_dom_sf"/>
</dbReference>
<dbReference type="PANTHER" id="PTHR35201:SF4">
    <property type="entry name" value="BETA-PINACENE SYNTHASE-RELATED"/>
    <property type="match status" value="1"/>
</dbReference>
<dbReference type="SFLD" id="SFLDG01020">
    <property type="entry name" value="Terpene_Cyclase_Like_2"/>
    <property type="match status" value="1"/>
</dbReference>
<dbReference type="SFLD" id="SFLDS00005">
    <property type="entry name" value="Isoprenoid_Synthase_Type_I"/>
    <property type="match status" value="1"/>
</dbReference>
<evidence type="ECO:0000256" key="5">
    <source>
        <dbReference type="ARBA" id="ARBA00023239"/>
    </source>
</evidence>
<evidence type="ECO:0000256" key="2">
    <source>
        <dbReference type="ARBA" id="ARBA00006333"/>
    </source>
</evidence>
<reference evidence="7 8" key="1">
    <citation type="journal article" date="2019" name="Nat. Ecol. Evol.">
        <title>Megaphylogeny resolves global patterns of mushroom evolution.</title>
        <authorList>
            <person name="Varga T."/>
            <person name="Krizsan K."/>
            <person name="Foldi C."/>
            <person name="Dima B."/>
            <person name="Sanchez-Garcia M."/>
            <person name="Sanchez-Ramirez S."/>
            <person name="Szollosi G.J."/>
            <person name="Szarkandi J.G."/>
            <person name="Papp V."/>
            <person name="Albert L."/>
            <person name="Andreopoulos W."/>
            <person name="Angelini C."/>
            <person name="Antonin V."/>
            <person name="Barry K.W."/>
            <person name="Bougher N.L."/>
            <person name="Buchanan P."/>
            <person name="Buyck B."/>
            <person name="Bense V."/>
            <person name="Catcheside P."/>
            <person name="Chovatia M."/>
            <person name="Cooper J."/>
            <person name="Damon W."/>
            <person name="Desjardin D."/>
            <person name="Finy P."/>
            <person name="Geml J."/>
            <person name="Haridas S."/>
            <person name="Hughes K."/>
            <person name="Justo A."/>
            <person name="Karasinski D."/>
            <person name="Kautmanova I."/>
            <person name="Kiss B."/>
            <person name="Kocsube S."/>
            <person name="Kotiranta H."/>
            <person name="LaButti K.M."/>
            <person name="Lechner B.E."/>
            <person name="Liimatainen K."/>
            <person name="Lipzen A."/>
            <person name="Lukacs Z."/>
            <person name="Mihaltcheva S."/>
            <person name="Morgado L.N."/>
            <person name="Niskanen T."/>
            <person name="Noordeloos M.E."/>
            <person name="Ohm R.A."/>
            <person name="Ortiz-Santana B."/>
            <person name="Ovrebo C."/>
            <person name="Racz N."/>
            <person name="Riley R."/>
            <person name="Savchenko A."/>
            <person name="Shiryaev A."/>
            <person name="Soop K."/>
            <person name="Spirin V."/>
            <person name="Szebenyi C."/>
            <person name="Tomsovsky M."/>
            <person name="Tulloss R.E."/>
            <person name="Uehling J."/>
            <person name="Grigoriev I.V."/>
            <person name="Vagvolgyi C."/>
            <person name="Papp T."/>
            <person name="Martin F.M."/>
            <person name="Miettinen O."/>
            <person name="Hibbett D.S."/>
            <person name="Nagy L.G."/>
        </authorList>
    </citation>
    <scope>NUCLEOTIDE SEQUENCE [LARGE SCALE GENOMIC DNA]</scope>
    <source>
        <strain evidence="7 8">CBS 309.79</strain>
    </source>
</reference>
<dbReference type="GO" id="GO:0008299">
    <property type="term" value="P:isoprenoid biosynthetic process"/>
    <property type="evidence" value="ECO:0007669"/>
    <property type="project" value="UniProtKB-ARBA"/>
</dbReference>
<dbReference type="EC" id="4.2.3.-" evidence="6"/>
<dbReference type="SUPFAM" id="SSF48576">
    <property type="entry name" value="Terpenoid synthases"/>
    <property type="match status" value="1"/>
</dbReference>
<name>A0A5C3Q7V8_9AGAR</name>
<comment type="cofactor">
    <cofactor evidence="1 6">
        <name>Mg(2+)</name>
        <dbReference type="ChEBI" id="CHEBI:18420"/>
    </cofactor>
</comment>
<dbReference type="Pfam" id="PF19086">
    <property type="entry name" value="Terpene_syn_C_2"/>
    <property type="match status" value="1"/>
</dbReference>
<dbReference type="Gene3D" id="1.10.600.10">
    <property type="entry name" value="Farnesyl Diphosphate Synthase"/>
    <property type="match status" value="1"/>
</dbReference>
<dbReference type="Proteomes" id="UP000305067">
    <property type="component" value="Unassembled WGS sequence"/>
</dbReference>
<evidence type="ECO:0000256" key="1">
    <source>
        <dbReference type="ARBA" id="ARBA00001946"/>
    </source>
</evidence>